<comment type="caution">
    <text evidence="1">The sequence shown here is derived from an EMBL/GenBank/DDBJ whole genome shotgun (WGS) entry which is preliminary data.</text>
</comment>
<accession>A0A9W6U3N1</accession>
<dbReference type="AlphaFoldDB" id="A0A9W6U3N1"/>
<dbReference type="OrthoDB" id="125152at2759"/>
<gene>
    <name evidence="1" type="ORF">Pfra01_000578500</name>
</gene>
<dbReference type="EMBL" id="BSXT01000463">
    <property type="protein sequence ID" value="GMF28195.1"/>
    <property type="molecule type" value="Genomic_DNA"/>
</dbReference>
<organism evidence="1 2">
    <name type="scientific">Phytophthora fragariaefolia</name>
    <dbReference type="NCBI Taxonomy" id="1490495"/>
    <lineage>
        <taxon>Eukaryota</taxon>
        <taxon>Sar</taxon>
        <taxon>Stramenopiles</taxon>
        <taxon>Oomycota</taxon>
        <taxon>Peronosporomycetes</taxon>
        <taxon>Peronosporales</taxon>
        <taxon>Peronosporaceae</taxon>
        <taxon>Phytophthora</taxon>
    </lineage>
</organism>
<evidence type="ECO:0000313" key="1">
    <source>
        <dbReference type="EMBL" id="GMF28195.1"/>
    </source>
</evidence>
<evidence type="ECO:0000313" key="2">
    <source>
        <dbReference type="Proteomes" id="UP001165121"/>
    </source>
</evidence>
<reference evidence="1" key="1">
    <citation type="submission" date="2023-04" db="EMBL/GenBank/DDBJ databases">
        <title>Phytophthora fragariaefolia NBRC 109709.</title>
        <authorList>
            <person name="Ichikawa N."/>
            <person name="Sato H."/>
            <person name="Tonouchi N."/>
        </authorList>
    </citation>
    <scope>NUCLEOTIDE SEQUENCE</scope>
    <source>
        <strain evidence="1">NBRC 109709</strain>
    </source>
</reference>
<dbReference type="Proteomes" id="UP001165121">
    <property type="component" value="Unassembled WGS sequence"/>
</dbReference>
<keyword evidence="2" id="KW-1185">Reference proteome</keyword>
<protein>
    <submittedName>
        <fullName evidence="1">Unnamed protein product</fullName>
    </submittedName>
</protein>
<proteinExistence type="predicted"/>
<name>A0A9W6U3N1_9STRA</name>
<sequence>MLAKANQLRGAKRSYIHILYLVDSKAGKGVDAQAKKQYRAAATRARNQSMKDTAHNVATPDQIAMYISVEDMTKQLDEVIAKLFADYEIHGDAKKNL</sequence>